<gene>
    <name evidence="2" type="ORF">AACH06_06995</name>
</gene>
<feature type="signal peptide" evidence="1">
    <location>
        <begin position="1"/>
        <end position="36"/>
    </location>
</feature>
<sequence>MNPPLRVACRLRRAFRETFAVFMALLLAVPVTPATAQIDERALKAAYLFNFIQFTQWPVPPDEPFRLCVLGTTPLDAELKKLEGKPVLGGLHIGVRHIGVKDSLTGCHALYVDDSQRSQVDEVLVRLAGAPVLTVTDGDGLADKGVMIEIHKRDARLGFEVNLKVARRANLNFSARMLKLASYVAGAL</sequence>
<dbReference type="RefSeq" id="WP_341424930.1">
    <property type="nucleotide sequence ID" value="NZ_JBBUTG010000003.1"/>
</dbReference>
<dbReference type="Pfam" id="PF13689">
    <property type="entry name" value="DUF4154"/>
    <property type="match status" value="1"/>
</dbReference>
<keyword evidence="1" id="KW-0732">Signal</keyword>
<organism evidence="2 3">
    <name type="scientific">Ideonella lacteola</name>
    <dbReference type="NCBI Taxonomy" id="2984193"/>
    <lineage>
        <taxon>Bacteria</taxon>
        <taxon>Pseudomonadati</taxon>
        <taxon>Pseudomonadota</taxon>
        <taxon>Betaproteobacteria</taxon>
        <taxon>Burkholderiales</taxon>
        <taxon>Sphaerotilaceae</taxon>
        <taxon>Ideonella</taxon>
    </lineage>
</organism>
<protein>
    <submittedName>
        <fullName evidence="2">YfiR family protein</fullName>
    </submittedName>
</protein>
<dbReference type="EMBL" id="JBBUTG010000003">
    <property type="protein sequence ID" value="MEK8030569.1"/>
    <property type="molecule type" value="Genomic_DNA"/>
</dbReference>
<comment type="caution">
    <text evidence="2">The sequence shown here is derived from an EMBL/GenBank/DDBJ whole genome shotgun (WGS) entry which is preliminary data.</text>
</comment>
<reference evidence="2 3" key="1">
    <citation type="submission" date="2024-04" db="EMBL/GenBank/DDBJ databases">
        <title>Novel species of the genus Ideonella isolated from streams.</title>
        <authorList>
            <person name="Lu H."/>
        </authorList>
    </citation>
    <scope>NUCLEOTIDE SEQUENCE [LARGE SCALE GENOMIC DNA]</scope>
    <source>
        <strain evidence="2 3">DXS29W</strain>
    </source>
</reference>
<evidence type="ECO:0000256" key="1">
    <source>
        <dbReference type="SAM" id="SignalP"/>
    </source>
</evidence>
<evidence type="ECO:0000313" key="2">
    <source>
        <dbReference type="EMBL" id="MEK8030569.1"/>
    </source>
</evidence>
<feature type="chain" id="PRO_5045452663" evidence="1">
    <location>
        <begin position="37"/>
        <end position="188"/>
    </location>
</feature>
<dbReference type="Proteomes" id="UP001371218">
    <property type="component" value="Unassembled WGS sequence"/>
</dbReference>
<name>A0ABU9BNA2_9BURK</name>
<keyword evidence="3" id="KW-1185">Reference proteome</keyword>
<proteinExistence type="predicted"/>
<accession>A0ABU9BNA2</accession>
<dbReference type="InterPro" id="IPR025293">
    <property type="entry name" value="YfiR/HmsC-like"/>
</dbReference>
<evidence type="ECO:0000313" key="3">
    <source>
        <dbReference type="Proteomes" id="UP001371218"/>
    </source>
</evidence>